<dbReference type="Proteomes" id="UP000327157">
    <property type="component" value="Chromosome 12"/>
</dbReference>
<keyword evidence="2" id="KW-0732">Signal</keyword>
<accession>A0A5N5HTK1</accession>
<reference evidence="3 4" key="3">
    <citation type="submission" date="2019-11" db="EMBL/GenBank/DDBJ databases">
        <title>A de novo genome assembly of a pear dwarfing rootstock.</title>
        <authorList>
            <person name="Wang F."/>
            <person name="Wang J."/>
            <person name="Li S."/>
            <person name="Zhang Y."/>
            <person name="Fang M."/>
            <person name="Ma L."/>
            <person name="Zhao Y."/>
            <person name="Jiang S."/>
        </authorList>
    </citation>
    <scope>NUCLEOTIDE SEQUENCE [LARGE SCALE GENOMIC DNA]</scope>
    <source>
        <strain evidence="3">S2</strain>
        <tissue evidence="3">Leaf</tissue>
    </source>
</reference>
<keyword evidence="4" id="KW-1185">Reference proteome</keyword>
<dbReference type="AlphaFoldDB" id="A0A5N5HTK1"/>
<evidence type="ECO:0000313" key="3">
    <source>
        <dbReference type="EMBL" id="KAB2630878.1"/>
    </source>
</evidence>
<name>A0A5N5HTK1_9ROSA</name>
<evidence type="ECO:0000313" key="4">
    <source>
        <dbReference type="Proteomes" id="UP000327157"/>
    </source>
</evidence>
<reference evidence="3 4" key="1">
    <citation type="submission" date="2019-09" db="EMBL/GenBank/DDBJ databases">
        <authorList>
            <person name="Ou C."/>
        </authorList>
    </citation>
    <scope>NUCLEOTIDE SEQUENCE [LARGE SCALE GENOMIC DNA]</scope>
    <source>
        <strain evidence="3">S2</strain>
        <tissue evidence="3">Leaf</tissue>
    </source>
</reference>
<reference evidence="4" key="2">
    <citation type="submission" date="2019-10" db="EMBL/GenBank/DDBJ databases">
        <title>A de novo genome assembly of a pear dwarfing rootstock.</title>
        <authorList>
            <person name="Wang F."/>
            <person name="Wang J."/>
            <person name="Li S."/>
            <person name="Zhang Y."/>
            <person name="Fang M."/>
            <person name="Ma L."/>
            <person name="Zhao Y."/>
            <person name="Jiang S."/>
        </authorList>
    </citation>
    <scope>NUCLEOTIDE SEQUENCE [LARGE SCALE GENOMIC DNA]</scope>
</reference>
<gene>
    <name evidence="3" type="ORF">D8674_008397</name>
</gene>
<evidence type="ECO:0000256" key="2">
    <source>
        <dbReference type="SAM" id="SignalP"/>
    </source>
</evidence>
<comment type="caution">
    <text evidence="3">The sequence shown here is derived from an EMBL/GenBank/DDBJ whole genome shotgun (WGS) entry which is preliminary data.</text>
</comment>
<proteinExistence type="predicted"/>
<dbReference type="EMBL" id="SMOL01000143">
    <property type="protein sequence ID" value="KAB2630878.1"/>
    <property type="molecule type" value="Genomic_DNA"/>
</dbReference>
<feature type="region of interest" description="Disordered" evidence="1">
    <location>
        <begin position="50"/>
        <end position="85"/>
    </location>
</feature>
<feature type="signal peptide" evidence="2">
    <location>
        <begin position="1"/>
        <end position="25"/>
    </location>
</feature>
<sequence>MMKVLLTHLAIVLIISIDQHFPCEAHTHDVTLLGWGTYEEKITGFELKKRKRDEASNMEARAGNAYEGARYEAESKSGKLASGDSASWRMETNTTSVVSSLISHYNGLSLGSNKSGGAYDTRS</sequence>
<organism evidence="3 4">
    <name type="scientific">Pyrus ussuriensis x Pyrus communis</name>
    <dbReference type="NCBI Taxonomy" id="2448454"/>
    <lineage>
        <taxon>Eukaryota</taxon>
        <taxon>Viridiplantae</taxon>
        <taxon>Streptophyta</taxon>
        <taxon>Embryophyta</taxon>
        <taxon>Tracheophyta</taxon>
        <taxon>Spermatophyta</taxon>
        <taxon>Magnoliopsida</taxon>
        <taxon>eudicotyledons</taxon>
        <taxon>Gunneridae</taxon>
        <taxon>Pentapetalae</taxon>
        <taxon>rosids</taxon>
        <taxon>fabids</taxon>
        <taxon>Rosales</taxon>
        <taxon>Rosaceae</taxon>
        <taxon>Amygdaloideae</taxon>
        <taxon>Maleae</taxon>
        <taxon>Pyrus</taxon>
    </lineage>
</organism>
<evidence type="ECO:0000256" key="1">
    <source>
        <dbReference type="SAM" id="MobiDB-lite"/>
    </source>
</evidence>
<feature type="chain" id="PRO_5024413355" evidence="2">
    <location>
        <begin position="26"/>
        <end position="123"/>
    </location>
</feature>
<protein>
    <submittedName>
        <fullName evidence="3">Uncharacterized protein</fullName>
    </submittedName>
</protein>